<reference evidence="1 2" key="1">
    <citation type="submission" date="2019-03" db="EMBL/GenBank/DDBJ databases">
        <title>Single cell metagenomics reveals metabolic interactions within the superorganism composed of flagellate Streblomastix strix and complex community of Bacteroidetes bacteria on its surface.</title>
        <authorList>
            <person name="Treitli S.C."/>
            <person name="Kolisko M."/>
            <person name="Husnik F."/>
            <person name="Keeling P."/>
            <person name="Hampl V."/>
        </authorList>
    </citation>
    <scope>NUCLEOTIDE SEQUENCE [LARGE SCALE GENOMIC DNA]</scope>
    <source>
        <strain evidence="1">ST1C</strain>
    </source>
</reference>
<dbReference type="GO" id="GO:0033566">
    <property type="term" value="P:gamma-tubulin complex localization"/>
    <property type="evidence" value="ECO:0007669"/>
    <property type="project" value="InterPro"/>
</dbReference>
<organism evidence="1 2">
    <name type="scientific">Streblomastix strix</name>
    <dbReference type="NCBI Taxonomy" id="222440"/>
    <lineage>
        <taxon>Eukaryota</taxon>
        <taxon>Metamonada</taxon>
        <taxon>Preaxostyla</taxon>
        <taxon>Oxymonadida</taxon>
        <taxon>Streblomastigidae</taxon>
        <taxon>Streblomastix</taxon>
    </lineage>
</organism>
<evidence type="ECO:0000313" key="2">
    <source>
        <dbReference type="Proteomes" id="UP000324800"/>
    </source>
</evidence>
<sequence length="365" mass="41557">MASEEECIEMMIQSNVIIILKKLLSEFVNGEYEVNIRDNQQKTNRNTEQSQIIKKDYDVDIRTDKIEDNQNLDYSSYSSTIHSKKGEQLHQYKIDENNIRLVCLILGNIIMANARFAQYAIEQDIAPLVAALLCDEVQYHFDNVSSEDQESFGQKIVHSIIDLGWISYHKNNLELLLAVIETIESLITAARVSRIERSQLRQSHIEKDPSETIQSTNHKTNNVGVGLTNISLIDNDDLQITEWMEEVNLMGLLVEAQFVANKNVSQRAIDILQTLDDKDGVKINLRFQIHFLTVVERIQLSVMASNIPIEQLQILNEISALLNTGLSSQALIAIVNLLSEGYSPEAVIDMIKYLRIEEQEARKGQ</sequence>
<dbReference type="Pfam" id="PF12554">
    <property type="entry name" value="MOZART1"/>
    <property type="match status" value="1"/>
</dbReference>
<evidence type="ECO:0000313" key="1">
    <source>
        <dbReference type="EMBL" id="KAA6382061.1"/>
    </source>
</evidence>
<protein>
    <submittedName>
        <fullName evidence="1">Uncharacterized protein</fullName>
    </submittedName>
</protein>
<dbReference type="EMBL" id="SNRW01006985">
    <property type="protein sequence ID" value="KAA6382061.1"/>
    <property type="molecule type" value="Genomic_DNA"/>
</dbReference>
<dbReference type="AlphaFoldDB" id="A0A5J4VHK5"/>
<dbReference type="Proteomes" id="UP000324800">
    <property type="component" value="Unassembled WGS sequence"/>
</dbReference>
<gene>
    <name evidence="1" type="ORF">EZS28_022411</name>
</gene>
<accession>A0A5J4VHK5</accession>
<dbReference type="OrthoDB" id="48571at2759"/>
<name>A0A5J4VHK5_9EUKA</name>
<proteinExistence type="predicted"/>
<dbReference type="GO" id="GO:0000931">
    <property type="term" value="C:gamma-tubulin ring complex"/>
    <property type="evidence" value="ECO:0007669"/>
    <property type="project" value="InterPro"/>
</dbReference>
<comment type="caution">
    <text evidence="1">The sequence shown here is derived from an EMBL/GenBank/DDBJ whole genome shotgun (WGS) entry which is preliminary data.</text>
</comment>
<dbReference type="InterPro" id="IPR022214">
    <property type="entry name" value="MZT1"/>
</dbReference>